<keyword evidence="3" id="KW-1185">Reference proteome</keyword>
<sequence length="78" mass="8642">MSKQTPVDPRDAVQPDAPTLDSAGKPVNVVQRDLADRDDDTRAVDEVITPVSTREKEQDVEELNKKSAEIERKVADGR</sequence>
<evidence type="ECO:0000313" key="3">
    <source>
        <dbReference type="Proteomes" id="UP000625247"/>
    </source>
</evidence>
<accession>A0ABR9A4P7</accession>
<dbReference type="RefSeq" id="WP_052075066.1">
    <property type="nucleotide sequence ID" value="NZ_JACYNP010000002.1"/>
</dbReference>
<evidence type="ECO:0000313" key="2">
    <source>
        <dbReference type="EMBL" id="MBD8120575.1"/>
    </source>
</evidence>
<dbReference type="Proteomes" id="UP000625247">
    <property type="component" value="Unassembled WGS sequence"/>
</dbReference>
<reference evidence="2 3" key="1">
    <citation type="journal article" date="2020" name="FEMS Microbiol. Ecol.">
        <title>Temporal dynamics of bacterial communities during seed development and maturation.</title>
        <authorList>
            <person name="Chesneau G."/>
            <person name="Torres-Cortes G."/>
            <person name="Briand M."/>
            <person name="Darrasse A."/>
            <person name="Preveaux A."/>
            <person name="Marais C."/>
            <person name="Jacques M.A."/>
            <person name="Shade A."/>
            <person name="Barret M."/>
        </authorList>
    </citation>
    <scope>NUCLEOTIDE SEQUENCE [LARGE SCALE GENOMIC DNA]</scope>
    <source>
        <strain evidence="2 3">CFBP13723</strain>
    </source>
</reference>
<comment type="caution">
    <text evidence="2">The sequence shown here is derived from an EMBL/GenBank/DDBJ whole genome shotgun (WGS) entry which is preliminary data.</text>
</comment>
<evidence type="ECO:0000256" key="1">
    <source>
        <dbReference type="SAM" id="MobiDB-lite"/>
    </source>
</evidence>
<protein>
    <submittedName>
        <fullName evidence="2">Uncharacterized protein</fullName>
    </submittedName>
</protein>
<name>A0ABR9A4P7_9PSED</name>
<gene>
    <name evidence="2" type="ORF">IFT62_05070</name>
</gene>
<feature type="region of interest" description="Disordered" evidence="1">
    <location>
        <begin position="1"/>
        <end position="29"/>
    </location>
</feature>
<organism evidence="2 3">
    <name type="scientific">Pseudomonas lutea</name>
    <dbReference type="NCBI Taxonomy" id="243924"/>
    <lineage>
        <taxon>Bacteria</taxon>
        <taxon>Pseudomonadati</taxon>
        <taxon>Pseudomonadota</taxon>
        <taxon>Gammaproteobacteria</taxon>
        <taxon>Pseudomonadales</taxon>
        <taxon>Pseudomonadaceae</taxon>
        <taxon>Pseudomonas</taxon>
    </lineage>
</organism>
<proteinExistence type="predicted"/>
<dbReference type="EMBL" id="JACYNP010000002">
    <property type="protein sequence ID" value="MBD8120575.1"/>
    <property type="molecule type" value="Genomic_DNA"/>
</dbReference>